<dbReference type="CDD" id="cd04301">
    <property type="entry name" value="NAT_SF"/>
    <property type="match status" value="1"/>
</dbReference>
<dbReference type="InterPro" id="IPR050832">
    <property type="entry name" value="Bact_Acetyltransf"/>
</dbReference>
<comment type="caution">
    <text evidence="4">The sequence shown here is derived from an EMBL/GenBank/DDBJ whole genome shotgun (WGS) entry which is preliminary data.</text>
</comment>
<evidence type="ECO:0000313" key="5">
    <source>
        <dbReference type="Proteomes" id="UP001549749"/>
    </source>
</evidence>
<sequence length="178" mass="20657">MHKQDIQLVRITSDDVELLLRLSRQTFSETFSPVNTPENMQHYLDTSLTTEQLRKEINHPDSLFYFAMRAGSAVGYLKVNFGTAQTELQDPGGMEIERIYVLKEFHGEKIGQLLFNKAMEIAREQKVDYIWLGVWEKNVKALGFYEKNGFVRFGTHAFKLGKDEQTDLMMKLTIKEDV</sequence>
<evidence type="ECO:0000259" key="3">
    <source>
        <dbReference type="PROSITE" id="PS51186"/>
    </source>
</evidence>
<keyword evidence="2" id="KW-0012">Acyltransferase</keyword>
<evidence type="ECO:0000256" key="2">
    <source>
        <dbReference type="ARBA" id="ARBA00023315"/>
    </source>
</evidence>
<reference evidence="4 5" key="1">
    <citation type="submission" date="2024-06" db="EMBL/GenBank/DDBJ databases">
        <title>Chitinophaga defluvii sp. nov., isolated from municipal sewage.</title>
        <authorList>
            <person name="Zhang L."/>
        </authorList>
    </citation>
    <scope>NUCLEOTIDE SEQUENCE [LARGE SCALE GENOMIC DNA]</scope>
    <source>
        <strain evidence="4 5">H8</strain>
    </source>
</reference>
<feature type="domain" description="N-acetyltransferase" evidence="3">
    <location>
        <begin position="6"/>
        <end position="175"/>
    </location>
</feature>
<accession>A0ABV2TEQ2</accession>
<evidence type="ECO:0000313" key="4">
    <source>
        <dbReference type="EMBL" id="MET7001511.1"/>
    </source>
</evidence>
<dbReference type="SUPFAM" id="SSF55729">
    <property type="entry name" value="Acyl-CoA N-acyltransferases (Nat)"/>
    <property type="match status" value="1"/>
</dbReference>
<dbReference type="InterPro" id="IPR000182">
    <property type="entry name" value="GNAT_dom"/>
</dbReference>
<dbReference type="PANTHER" id="PTHR43877:SF2">
    <property type="entry name" value="AMINOALKYLPHOSPHONATE N-ACETYLTRANSFERASE-RELATED"/>
    <property type="match status" value="1"/>
</dbReference>
<evidence type="ECO:0000256" key="1">
    <source>
        <dbReference type="ARBA" id="ARBA00022679"/>
    </source>
</evidence>
<dbReference type="Pfam" id="PF00583">
    <property type="entry name" value="Acetyltransf_1"/>
    <property type="match status" value="1"/>
</dbReference>
<organism evidence="4 5">
    <name type="scientific">Chitinophaga defluvii</name>
    <dbReference type="NCBI Taxonomy" id="3163343"/>
    <lineage>
        <taxon>Bacteria</taxon>
        <taxon>Pseudomonadati</taxon>
        <taxon>Bacteroidota</taxon>
        <taxon>Chitinophagia</taxon>
        <taxon>Chitinophagales</taxon>
        <taxon>Chitinophagaceae</taxon>
        <taxon>Chitinophaga</taxon>
    </lineage>
</organism>
<dbReference type="Gene3D" id="3.40.630.30">
    <property type="match status" value="1"/>
</dbReference>
<dbReference type="EMBL" id="JBEXAC010000004">
    <property type="protein sequence ID" value="MET7001511.1"/>
    <property type="molecule type" value="Genomic_DNA"/>
</dbReference>
<keyword evidence="5" id="KW-1185">Reference proteome</keyword>
<dbReference type="PROSITE" id="PS51186">
    <property type="entry name" value="GNAT"/>
    <property type="match status" value="1"/>
</dbReference>
<name>A0ABV2TEQ2_9BACT</name>
<dbReference type="InterPro" id="IPR016181">
    <property type="entry name" value="Acyl_CoA_acyltransferase"/>
</dbReference>
<proteinExistence type="predicted"/>
<dbReference type="PANTHER" id="PTHR43877">
    <property type="entry name" value="AMINOALKYLPHOSPHONATE N-ACETYLTRANSFERASE-RELATED-RELATED"/>
    <property type="match status" value="1"/>
</dbReference>
<dbReference type="RefSeq" id="WP_354664083.1">
    <property type="nucleotide sequence ID" value="NZ_JBEXAC010000004.1"/>
</dbReference>
<protein>
    <submittedName>
        <fullName evidence="4">GNAT family N-acetyltransferase</fullName>
    </submittedName>
</protein>
<gene>
    <name evidence="4" type="ORF">ABR189_29285</name>
</gene>
<dbReference type="Proteomes" id="UP001549749">
    <property type="component" value="Unassembled WGS sequence"/>
</dbReference>
<keyword evidence="1" id="KW-0808">Transferase</keyword>